<accession>A0A7D5XK19</accession>
<protein>
    <submittedName>
        <fullName evidence="6">Archaeal DNA helicase HerA</fullName>
    </submittedName>
</protein>
<evidence type="ECO:0000256" key="2">
    <source>
        <dbReference type="ARBA" id="ARBA00034617"/>
    </source>
</evidence>
<dbReference type="EMBL" id="CP058998">
    <property type="protein sequence ID" value="QLJ53069.1"/>
    <property type="molecule type" value="Genomic_DNA"/>
</dbReference>
<proteinExistence type="inferred from homology"/>
<dbReference type="Proteomes" id="UP000510821">
    <property type="component" value="Chromosome"/>
</dbReference>
<organism evidence="6 7">
    <name type="scientific">Fermentimicrarchaeum limneticum</name>
    <dbReference type="NCBI Taxonomy" id="2795018"/>
    <lineage>
        <taxon>Archaea</taxon>
        <taxon>Candidatus Micrarchaeota</taxon>
        <taxon>Candidatus Fermentimicrarchaeales</taxon>
        <taxon>Candidatus Fermentimicrarchaeaceae</taxon>
        <taxon>Candidatus Fermentimicrarchaeum</taxon>
    </lineage>
</organism>
<dbReference type="SUPFAM" id="SSF52540">
    <property type="entry name" value="P-loop containing nucleoside triphosphate hydrolases"/>
    <property type="match status" value="1"/>
</dbReference>
<evidence type="ECO:0000313" key="7">
    <source>
        <dbReference type="Proteomes" id="UP000510821"/>
    </source>
</evidence>
<comment type="catalytic activity">
    <reaction evidence="4">
        <text>ATP + H2O = ADP + phosphate + H(+)</text>
        <dbReference type="Rhea" id="RHEA:13065"/>
        <dbReference type="ChEBI" id="CHEBI:15377"/>
        <dbReference type="ChEBI" id="CHEBI:15378"/>
        <dbReference type="ChEBI" id="CHEBI:30616"/>
        <dbReference type="ChEBI" id="CHEBI:43474"/>
        <dbReference type="ChEBI" id="CHEBI:456216"/>
        <dbReference type="EC" id="5.6.2.4"/>
    </reaction>
</comment>
<dbReference type="InterPro" id="IPR002789">
    <property type="entry name" value="HerA_central"/>
</dbReference>
<dbReference type="InterPro" id="IPR027417">
    <property type="entry name" value="P-loop_NTPase"/>
</dbReference>
<dbReference type="PANTHER" id="PTHR42957">
    <property type="entry name" value="HELICASE MJ1565-RELATED"/>
    <property type="match status" value="1"/>
</dbReference>
<evidence type="ECO:0000313" key="6">
    <source>
        <dbReference type="EMBL" id="QLJ53069.1"/>
    </source>
</evidence>
<evidence type="ECO:0000259" key="5">
    <source>
        <dbReference type="Pfam" id="PF01935"/>
    </source>
</evidence>
<dbReference type="AlphaFoldDB" id="A0A7D5XK19"/>
<evidence type="ECO:0000256" key="3">
    <source>
        <dbReference type="ARBA" id="ARBA00048954"/>
    </source>
</evidence>
<dbReference type="InterPro" id="IPR008571">
    <property type="entry name" value="HerA-like"/>
</dbReference>
<dbReference type="Gene3D" id="3.40.50.300">
    <property type="entry name" value="P-loop containing nucleotide triphosphate hydrolases"/>
    <property type="match status" value="2"/>
</dbReference>
<comment type="catalytic activity">
    <reaction evidence="3">
        <text>ATP + H2O = ADP + phosphate + H(+)</text>
        <dbReference type="Rhea" id="RHEA:13065"/>
        <dbReference type="ChEBI" id="CHEBI:15377"/>
        <dbReference type="ChEBI" id="CHEBI:15378"/>
        <dbReference type="ChEBI" id="CHEBI:30616"/>
        <dbReference type="ChEBI" id="CHEBI:43474"/>
        <dbReference type="ChEBI" id="CHEBI:456216"/>
        <dbReference type="EC" id="5.6.2.3"/>
    </reaction>
</comment>
<name>A0A7D5XK19_FERL1</name>
<reference evidence="7" key="1">
    <citation type="submission" date="2020-07" db="EMBL/GenBank/DDBJ databases">
        <title>Metabolic diversity and evolutionary history of the archaeal phylum ###Micrarchaeota### uncovered from a freshwater lake metagenome.</title>
        <authorList>
            <person name="Kadnikov V.V."/>
            <person name="Savvichev A.S."/>
            <person name="Mardanov A.V."/>
            <person name="Beletsky A.V."/>
            <person name="Chupakov A.V."/>
            <person name="Kokryatskaya N.M."/>
            <person name="Pimenov N.V."/>
            <person name="Ravin N.V."/>
        </authorList>
    </citation>
    <scope>NUCLEOTIDE SEQUENCE [LARGE SCALE GENOMIC DNA]</scope>
</reference>
<dbReference type="Pfam" id="PF01935">
    <property type="entry name" value="DUF87"/>
    <property type="match status" value="1"/>
</dbReference>
<dbReference type="GO" id="GO:0043139">
    <property type="term" value="F:5'-3' DNA helicase activity"/>
    <property type="evidence" value="ECO:0007669"/>
    <property type="project" value="UniProtKB-EC"/>
</dbReference>
<evidence type="ECO:0000256" key="1">
    <source>
        <dbReference type="ARBA" id="ARBA00007816"/>
    </source>
</evidence>
<comment type="similarity">
    <text evidence="1">Belongs to the HerA family.</text>
</comment>
<feature type="domain" description="Helicase HerA central" evidence="5">
    <location>
        <begin position="132"/>
        <end position="339"/>
    </location>
</feature>
<comment type="catalytic activity">
    <reaction evidence="2">
        <text>Couples ATP hydrolysis with the unwinding of duplex DNA by translocating in the 3'-5' direction.</text>
        <dbReference type="EC" id="5.6.2.4"/>
    </reaction>
</comment>
<keyword evidence="6" id="KW-0547">Nucleotide-binding</keyword>
<dbReference type="KEGG" id="flt:Sv326_0894"/>
<evidence type="ECO:0000256" key="4">
    <source>
        <dbReference type="ARBA" id="ARBA00048988"/>
    </source>
</evidence>
<keyword evidence="6" id="KW-0347">Helicase</keyword>
<gene>
    <name evidence="6" type="ORF">Sv326_0894</name>
</gene>
<dbReference type="GO" id="GO:0043138">
    <property type="term" value="F:3'-5' DNA helicase activity"/>
    <property type="evidence" value="ECO:0007669"/>
    <property type="project" value="UniProtKB-EC"/>
</dbReference>
<dbReference type="PANTHER" id="PTHR42957:SF1">
    <property type="entry name" value="HELICASE MJ1565-RELATED"/>
    <property type="match status" value="1"/>
</dbReference>
<keyword evidence="6" id="KW-0067">ATP-binding</keyword>
<sequence length="501" mass="56008">MELGTVISTLDGPSTTDFSFVVSNNKVRKGHYVQSETEEGLLIGFVTDITRANRYFERAESVAEYERGGESLSKNFPTTDWEYVIANVRVLGVYIDENLVRSTFPAAPGAKVNLADEKLLRGILGFDDKGLRLGELEHHKLDVRVNLNRLLQKHFAILAMSGAGKSYLASVLIEELLERKPEQGRVSVVIMDVHGEYGGFKSSPEYGGNTTIFDGRKIRIGLSKVSPQILGEFLPQLSSAQKRDIDSVLLKLRQEKKSKGELFGLDDLIESVQKSDMKETTKGPLLATLSSLKSLRIFGKSDSPSVYELARSGRLSVLDLSGIDNMRKKQLIVAYFSRKLFTARKKERIPPFLLLVEESHNFAREKASKQDMLSKSIIEKIAREGRKFGASIGLISQRPVQLSTTTLSQANTHIIMRVTNPYDIKHIGEGCEALDESMLRSISTLRVGEALIIGEAVNFPVFVKIRRRNSKKSPKGEDIDVLARKFEELNEKKKKDVEAFL</sequence>
<keyword evidence="6" id="KW-0378">Hydrolase</keyword>